<evidence type="ECO:0000256" key="2">
    <source>
        <dbReference type="ARBA" id="ARBA00004429"/>
    </source>
</evidence>
<dbReference type="SMART" id="SM00304">
    <property type="entry name" value="HAMP"/>
    <property type="match status" value="1"/>
</dbReference>
<evidence type="ECO:0000256" key="15">
    <source>
        <dbReference type="SAM" id="Phobius"/>
    </source>
</evidence>
<keyword evidence="5" id="KW-0997">Cell inner membrane</keyword>
<feature type="domain" description="HAMP" evidence="17">
    <location>
        <begin position="169"/>
        <end position="221"/>
    </location>
</feature>
<sequence>MRLLPKSAFGQTVLLIGLLLLINQVVSYLSVTYYFIRPTYQQINHLLANQVNVIFLEGLDHQDPKLHEKFFEATGIQILSEAEARKQGLDQARHYSSLSRQMSTRLGGSADVRITPGAPYLFWVNPPQDRNLWITIPMQGLGETDISPLTIYLMVIGVLSVAGGWLFVRRLNKPLQALQQAALAVARGNFPPPLKEEGSSEIMAVTRAFNQMSRGIKQLEDDRALLTAGISHDLRTPLTRIRLATEMLPDEQAWVRDGINHDIEDMNDIIDQFINYVRQDRQEKLERVNLNSLIDDVVRVRNIEENHQIDLNLAELPDLQLRKVAIKRVLDNLIENAFRYGSRHIEISSAYDKKRKTVSFSVRDQGPGIPEDQIENLFQPFTQGDKARGSLGSGLGLAIIKRIVDMHLGSISLTNHPQGGLVARVVLPCKLENAAKHR</sequence>
<evidence type="ECO:0000256" key="7">
    <source>
        <dbReference type="ARBA" id="ARBA00022679"/>
    </source>
</evidence>
<keyword evidence="11" id="KW-0067">ATP-binding</keyword>
<keyword evidence="8 15" id="KW-0812">Transmembrane</keyword>
<evidence type="ECO:0000256" key="8">
    <source>
        <dbReference type="ARBA" id="ARBA00022692"/>
    </source>
</evidence>
<keyword evidence="10 18" id="KW-0418">Kinase</keyword>
<dbReference type="Proteomes" id="UP000606935">
    <property type="component" value="Unassembled WGS sequence"/>
</dbReference>
<dbReference type="SUPFAM" id="SSF158472">
    <property type="entry name" value="HAMP domain-like"/>
    <property type="match status" value="1"/>
</dbReference>
<keyword evidence="12 15" id="KW-1133">Transmembrane helix</keyword>
<dbReference type="RefSeq" id="WP_188696368.1">
    <property type="nucleotide sequence ID" value="NZ_BMLS01000004.1"/>
</dbReference>
<protein>
    <recommendedName>
        <fullName evidence="3">histidine kinase</fullName>
        <ecNumber evidence="3">2.7.13.3</ecNumber>
    </recommendedName>
</protein>
<dbReference type="InterPro" id="IPR004358">
    <property type="entry name" value="Sig_transdc_His_kin-like_C"/>
</dbReference>
<dbReference type="EC" id="2.7.13.3" evidence="3"/>
<dbReference type="InterPro" id="IPR003594">
    <property type="entry name" value="HATPase_dom"/>
</dbReference>
<dbReference type="Gene3D" id="1.10.287.130">
    <property type="match status" value="1"/>
</dbReference>
<evidence type="ECO:0000256" key="9">
    <source>
        <dbReference type="ARBA" id="ARBA00022741"/>
    </source>
</evidence>
<dbReference type="FunFam" id="1.10.287.130:FF:000006">
    <property type="entry name" value="Osmolarity two-component histidine kinase EnvZ"/>
    <property type="match status" value="1"/>
</dbReference>
<dbReference type="PROSITE" id="PS50885">
    <property type="entry name" value="HAMP"/>
    <property type="match status" value="1"/>
</dbReference>
<comment type="subcellular location">
    <subcellularLocation>
        <location evidence="2">Cell inner membrane</location>
        <topology evidence="2">Multi-pass membrane protein</topology>
    </subcellularLocation>
</comment>
<dbReference type="CDD" id="cd00082">
    <property type="entry name" value="HisKA"/>
    <property type="match status" value="1"/>
</dbReference>
<accession>A0A917Z361</accession>
<proteinExistence type="predicted"/>
<dbReference type="PANTHER" id="PTHR44936">
    <property type="entry name" value="SENSOR PROTEIN CREC"/>
    <property type="match status" value="1"/>
</dbReference>
<dbReference type="InterPro" id="IPR003660">
    <property type="entry name" value="HAMP_dom"/>
</dbReference>
<reference evidence="18" key="2">
    <citation type="submission" date="2020-09" db="EMBL/GenBank/DDBJ databases">
        <authorList>
            <person name="Sun Q."/>
            <person name="Zhou Y."/>
        </authorList>
    </citation>
    <scope>NUCLEOTIDE SEQUENCE</scope>
    <source>
        <strain evidence="18">CGMCC 1.7086</strain>
    </source>
</reference>
<dbReference type="NCBIfam" id="NF007004">
    <property type="entry name" value="PRK09467.1"/>
    <property type="match status" value="1"/>
</dbReference>
<keyword evidence="13" id="KW-0902">Two-component regulatory system</keyword>
<evidence type="ECO:0000256" key="1">
    <source>
        <dbReference type="ARBA" id="ARBA00000085"/>
    </source>
</evidence>
<dbReference type="SMART" id="SM00388">
    <property type="entry name" value="HisKA"/>
    <property type="match status" value="1"/>
</dbReference>
<feature type="domain" description="Histidine kinase" evidence="16">
    <location>
        <begin position="229"/>
        <end position="431"/>
    </location>
</feature>
<evidence type="ECO:0000256" key="13">
    <source>
        <dbReference type="ARBA" id="ARBA00023012"/>
    </source>
</evidence>
<name>A0A917Z361_9ALTE</name>
<keyword evidence="9" id="KW-0547">Nucleotide-binding</keyword>
<dbReference type="PROSITE" id="PS50109">
    <property type="entry name" value="HIS_KIN"/>
    <property type="match status" value="1"/>
</dbReference>
<dbReference type="Pfam" id="PF02518">
    <property type="entry name" value="HATPase_c"/>
    <property type="match status" value="1"/>
</dbReference>
<dbReference type="SUPFAM" id="SSF55874">
    <property type="entry name" value="ATPase domain of HSP90 chaperone/DNA topoisomerase II/histidine kinase"/>
    <property type="match status" value="1"/>
</dbReference>
<dbReference type="InterPro" id="IPR003661">
    <property type="entry name" value="HisK_dim/P_dom"/>
</dbReference>
<evidence type="ECO:0000259" key="17">
    <source>
        <dbReference type="PROSITE" id="PS50885"/>
    </source>
</evidence>
<dbReference type="CDD" id="cd06225">
    <property type="entry name" value="HAMP"/>
    <property type="match status" value="1"/>
</dbReference>
<reference evidence="18" key="1">
    <citation type="journal article" date="2014" name="Int. J. Syst. Evol. Microbiol.">
        <title>Complete genome sequence of Corynebacterium casei LMG S-19264T (=DSM 44701T), isolated from a smear-ripened cheese.</title>
        <authorList>
            <consortium name="US DOE Joint Genome Institute (JGI-PGF)"/>
            <person name="Walter F."/>
            <person name="Albersmeier A."/>
            <person name="Kalinowski J."/>
            <person name="Ruckert C."/>
        </authorList>
    </citation>
    <scope>NUCLEOTIDE SEQUENCE</scope>
    <source>
        <strain evidence="18">CGMCC 1.7086</strain>
    </source>
</reference>
<keyword evidence="19" id="KW-1185">Reference proteome</keyword>
<evidence type="ECO:0000256" key="5">
    <source>
        <dbReference type="ARBA" id="ARBA00022519"/>
    </source>
</evidence>
<dbReference type="Gene3D" id="3.30.565.10">
    <property type="entry name" value="Histidine kinase-like ATPase, C-terminal domain"/>
    <property type="match status" value="1"/>
</dbReference>
<feature type="transmembrane region" description="Helical" evidence="15">
    <location>
        <begin position="12"/>
        <end position="36"/>
    </location>
</feature>
<comment type="catalytic activity">
    <reaction evidence="1">
        <text>ATP + protein L-histidine = ADP + protein N-phospho-L-histidine.</text>
        <dbReference type="EC" id="2.7.13.3"/>
    </reaction>
</comment>
<evidence type="ECO:0000259" key="16">
    <source>
        <dbReference type="PROSITE" id="PS50109"/>
    </source>
</evidence>
<keyword evidence="6" id="KW-0597">Phosphoprotein</keyword>
<dbReference type="InterPro" id="IPR036097">
    <property type="entry name" value="HisK_dim/P_sf"/>
</dbReference>
<evidence type="ECO:0000256" key="11">
    <source>
        <dbReference type="ARBA" id="ARBA00022840"/>
    </source>
</evidence>
<dbReference type="SUPFAM" id="SSF47384">
    <property type="entry name" value="Homodimeric domain of signal transducing histidine kinase"/>
    <property type="match status" value="1"/>
</dbReference>
<evidence type="ECO:0000256" key="6">
    <source>
        <dbReference type="ARBA" id="ARBA00022553"/>
    </source>
</evidence>
<evidence type="ECO:0000313" key="19">
    <source>
        <dbReference type="Proteomes" id="UP000606935"/>
    </source>
</evidence>
<dbReference type="PANTHER" id="PTHR44936:SF5">
    <property type="entry name" value="SENSOR HISTIDINE KINASE ENVZ"/>
    <property type="match status" value="1"/>
</dbReference>
<keyword evidence="4" id="KW-1003">Cell membrane</keyword>
<dbReference type="Pfam" id="PF00672">
    <property type="entry name" value="HAMP"/>
    <property type="match status" value="1"/>
</dbReference>
<dbReference type="GO" id="GO:0000155">
    <property type="term" value="F:phosphorelay sensor kinase activity"/>
    <property type="evidence" value="ECO:0007669"/>
    <property type="project" value="InterPro"/>
</dbReference>
<dbReference type="Gene3D" id="1.10.8.500">
    <property type="entry name" value="HAMP domain in histidine kinase"/>
    <property type="match status" value="1"/>
</dbReference>
<dbReference type="Pfam" id="PF00512">
    <property type="entry name" value="HisKA"/>
    <property type="match status" value="1"/>
</dbReference>
<dbReference type="EMBL" id="BMLS01000004">
    <property type="protein sequence ID" value="GGO71643.1"/>
    <property type="molecule type" value="Genomic_DNA"/>
</dbReference>
<evidence type="ECO:0000256" key="12">
    <source>
        <dbReference type="ARBA" id="ARBA00022989"/>
    </source>
</evidence>
<organism evidence="18 19">
    <name type="scientific">Bowmanella pacifica</name>
    <dbReference type="NCBI Taxonomy" id="502051"/>
    <lineage>
        <taxon>Bacteria</taxon>
        <taxon>Pseudomonadati</taxon>
        <taxon>Pseudomonadota</taxon>
        <taxon>Gammaproteobacteria</taxon>
        <taxon>Alteromonadales</taxon>
        <taxon>Alteromonadaceae</taxon>
        <taxon>Bowmanella</taxon>
    </lineage>
</organism>
<dbReference type="AlphaFoldDB" id="A0A917Z361"/>
<dbReference type="GO" id="GO:0005886">
    <property type="term" value="C:plasma membrane"/>
    <property type="evidence" value="ECO:0007669"/>
    <property type="project" value="UniProtKB-SubCell"/>
</dbReference>
<evidence type="ECO:0000256" key="4">
    <source>
        <dbReference type="ARBA" id="ARBA00022475"/>
    </source>
</evidence>
<dbReference type="InterPro" id="IPR050980">
    <property type="entry name" value="2C_sensor_his_kinase"/>
</dbReference>
<dbReference type="GO" id="GO:0005524">
    <property type="term" value="F:ATP binding"/>
    <property type="evidence" value="ECO:0007669"/>
    <property type="project" value="UniProtKB-KW"/>
</dbReference>
<dbReference type="InterPro" id="IPR005467">
    <property type="entry name" value="His_kinase_dom"/>
</dbReference>
<keyword evidence="7" id="KW-0808">Transferase</keyword>
<evidence type="ECO:0000256" key="3">
    <source>
        <dbReference type="ARBA" id="ARBA00012438"/>
    </source>
</evidence>
<dbReference type="InterPro" id="IPR036890">
    <property type="entry name" value="HATPase_C_sf"/>
</dbReference>
<comment type="caution">
    <text evidence="18">The sequence shown here is derived from an EMBL/GenBank/DDBJ whole genome shotgun (WGS) entry which is preliminary data.</text>
</comment>
<dbReference type="PRINTS" id="PR00344">
    <property type="entry name" value="BCTRLSENSOR"/>
</dbReference>
<keyword evidence="14 15" id="KW-0472">Membrane</keyword>
<gene>
    <name evidence="18" type="primary">envZ</name>
    <name evidence="18" type="ORF">GCM10010982_27910</name>
</gene>
<feature type="transmembrane region" description="Helical" evidence="15">
    <location>
        <begin position="149"/>
        <end position="168"/>
    </location>
</feature>
<dbReference type="SMART" id="SM00387">
    <property type="entry name" value="HATPase_c"/>
    <property type="match status" value="1"/>
</dbReference>
<evidence type="ECO:0000256" key="10">
    <source>
        <dbReference type="ARBA" id="ARBA00022777"/>
    </source>
</evidence>
<evidence type="ECO:0000313" key="18">
    <source>
        <dbReference type="EMBL" id="GGO71643.1"/>
    </source>
</evidence>
<evidence type="ECO:0000256" key="14">
    <source>
        <dbReference type="ARBA" id="ARBA00023136"/>
    </source>
</evidence>